<proteinExistence type="predicted"/>
<dbReference type="InterPro" id="IPR038670">
    <property type="entry name" value="HslJ-like_sf"/>
</dbReference>
<dbReference type="Proteomes" id="UP000243502">
    <property type="component" value="Chromosome 1"/>
</dbReference>
<feature type="compositionally biased region" description="Polar residues" evidence="1">
    <location>
        <begin position="1"/>
        <end position="24"/>
    </location>
</feature>
<name>A0A2I8EL64_9BURK</name>
<feature type="domain" description="DUF306" evidence="2">
    <location>
        <begin position="79"/>
        <end position="196"/>
    </location>
</feature>
<evidence type="ECO:0000256" key="1">
    <source>
        <dbReference type="SAM" id="MobiDB-lite"/>
    </source>
</evidence>
<dbReference type="EMBL" id="CP026111">
    <property type="protein sequence ID" value="AUT60061.1"/>
    <property type="molecule type" value="Genomic_DNA"/>
</dbReference>
<dbReference type="AlphaFoldDB" id="A0A2I8EL64"/>
<evidence type="ECO:0000313" key="3">
    <source>
        <dbReference type="EMBL" id="AUT60061.1"/>
    </source>
</evidence>
<reference evidence="3 4" key="1">
    <citation type="submission" date="2018-01" db="EMBL/GenBank/DDBJ databases">
        <title>Species boundaries and ecological features among Paraburkholderia terrae DSMZ17804T, P. hospita DSMZ17164T and P. caribensis DSMZ13236T.</title>
        <authorList>
            <person name="Pratama A.A."/>
        </authorList>
    </citation>
    <scope>NUCLEOTIDE SEQUENCE [LARGE SCALE GENOMIC DNA]</scope>
    <source>
        <strain evidence="3 4">DSM 17804</strain>
    </source>
</reference>
<dbReference type="PANTHER" id="PTHR35535">
    <property type="entry name" value="HEAT SHOCK PROTEIN HSLJ"/>
    <property type="match status" value="1"/>
</dbReference>
<dbReference type="Gene3D" id="2.40.128.270">
    <property type="match status" value="1"/>
</dbReference>
<dbReference type="Pfam" id="PF03724">
    <property type="entry name" value="META"/>
    <property type="match status" value="1"/>
</dbReference>
<dbReference type="OrthoDB" id="423130at2"/>
<evidence type="ECO:0000313" key="4">
    <source>
        <dbReference type="Proteomes" id="UP000243502"/>
    </source>
</evidence>
<sequence>MQPTSATPRHARTSATHDASSNAPDTAARVSLRRRAGHALAVVSMAASLSMLVAACSMPKHADTEAPPPDPFNPAATQLLDNTDWQLSGWKLASGSTREVPGGASGEPITLVLSTETGMRRASGFSGCNRYTGTYMLKDGKLNFGPLAGTRMACATPGGKIEGAYLAALAHVERSAVDMRKPQQLQLILDNGDTLVFARRGQ</sequence>
<feature type="region of interest" description="Disordered" evidence="1">
    <location>
        <begin position="1"/>
        <end position="26"/>
    </location>
</feature>
<dbReference type="PANTHER" id="PTHR35535:SF2">
    <property type="entry name" value="DUF306 DOMAIN-CONTAINING PROTEIN"/>
    <property type="match status" value="1"/>
</dbReference>
<organism evidence="3 4">
    <name type="scientific">Paraburkholderia terrae</name>
    <dbReference type="NCBI Taxonomy" id="311230"/>
    <lineage>
        <taxon>Bacteria</taxon>
        <taxon>Pseudomonadati</taxon>
        <taxon>Pseudomonadota</taxon>
        <taxon>Betaproteobacteria</taxon>
        <taxon>Burkholderiales</taxon>
        <taxon>Burkholderiaceae</taxon>
        <taxon>Paraburkholderia</taxon>
    </lineage>
</organism>
<dbReference type="InterPro" id="IPR053147">
    <property type="entry name" value="Hsp_HslJ-like"/>
</dbReference>
<dbReference type="KEGG" id="pter:C2L65_10950"/>
<accession>A0A2I8EL64</accession>
<dbReference type="InterPro" id="IPR005184">
    <property type="entry name" value="DUF306_Meta_HslJ"/>
</dbReference>
<dbReference type="RefSeq" id="WP_042310269.1">
    <property type="nucleotide sequence ID" value="NZ_CP026111.1"/>
</dbReference>
<gene>
    <name evidence="3" type="ORF">C2L65_10950</name>
</gene>
<evidence type="ECO:0000259" key="2">
    <source>
        <dbReference type="Pfam" id="PF03724"/>
    </source>
</evidence>
<protein>
    <submittedName>
        <fullName evidence="3">META domain-containing protein</fullName>
    </submittedName>
</protein>